<dbReference type="GO" id="GO:0005524">
    <property type="term" value="F:ATP binding"/>
    <property type="evidence" value="ECO:0007669"/>
    <property type="project" value="UniProtKB-KW"/>
</dbReference>
<dbReference type="eggNOG" id="COG0139">
    <property type="taxonomic scope" value="Bacteria"/>
</dbReference>
<gene>
    <name evidence="15" type="primary">hisI</name>
    <name evidence="15" type="synonym">hisIE</name>
    <name evidence="17" type="ORF">TheveDRAFT_1575</name>
</gene>
<feature type="region of interest" description="Phosphoribosyl-ATP pyrophosphohydrolase" evidence="15">
    <location>
        <begin position="117"/>
        <end position="216"/>
    </location>
</feature>
<dbReference type="HAMAP" id="MF_01021">
    <property type="entry name" value="HisI"/>
    <property type="match status" value="1"/>
</dbReference>
<evidence type="ECO:0000256" key="10">
    <source>
        <dbReference type="ARBA" id="ARBA00022741"/>
    </source>
</evidence>
<comment type="catalytic activity">
    <reaction evidence="2 15">
        <text>1-(5-phospho-beta-D-ribosyl)-ATP + H2O = 1-(5-phospho-beta-D-ribosyl)-5'-AMP + diphosphate + H(+)</text>
        <dbReference type="Rhea" id="RHEA:22828"/>
        <dbReference type="ChEBI" id="CHEBI:15377"/>
        <dbReference type="ChEBI" id="CHEBI:15378"/>
        <dbReference type="ChEBI" id="CHEBI:33019"/>
        <dbReference type="ChEBI" id="CHEBI:59457"/>
        <dbReference type="ChEBI" id="CHEBI:73183"/>
        <dbReference type="EC" id="3.6.1.31"/>
    </reaction>
</comment>
<evidence type="ECO:0000256" key="9">
    <source>
        <dbReference type="ARBA" id="ARBA00022605"/>
    </source>
</evidence>
<evidence type="ECO:0000256" key="11">
    <source>
        <dbReference type="ARBA" id="ARBA00022801"/>
    </source>
</evidence>
<reference evidence="17 18" key="1">
    <citation type="submission" date="2011-10" db="EMBL/GenBank/DDBJ databases">
        <title>The Noncontiguous Finished genome of Thermanaerovibrio velox DSM 12556.</title>
        <authorList>
            <consortium name="US DOE Joint Genome Institute (JGI-PGF)"/>
            <person name="Lucas S."/>
            <person name="Copeland A."/>
            <person name="Lapidus A."/>
            <person name="Glavina del Rio T."/>
            <person name="Dalin E."/>
            <person name="Tice H."/>
            <person name="Bruce D."/>
            <person name="Goodwin L."/>
            <person name="Pitluck S."/>
            <person name="Peters L."/>
            <person name="Mikhailova N."/>
            <person name="Teshima H."/>
            <person name="Kyrpides N."/>
            <person name="Mavromatis K."/>
            <person name="Ivanova N."/>
            <person name="Markowitz V."/>
            <person name="Cheng J.-F."/>
            <person name="Hugenholtz P."/>
            <person name="Woyke T."/>
            <person name="Wu D."/>
            <person name="Spring S."/>
            <person name="Brambilla E.-M."/>
            <person name="Klenk H.-P."/>
            <person name="Eisen J.A."/>
        </authorList>
    </citation>
    <scope>NUCLEOTIDE SEQUENCE [LARGE SCALE GENOMIC DNA]</scope>
    <source>
        <strain evidence="17 18">DSM 12556</strain>
    </source>
</reference>
<dbReference type="NCBIfam" id="NF002747">
    <property type="entry name" value="PRK02759.1"/>
    <property type="match status" value="1"/>
</dbReference>
<dbReference type="UniPathway" id="UPA00031">
    <property type="reaction ID" value="UER00007"/>
</dbReference>
<organism evidence="17 18">
    <name type="scientific">Thermanaerovibrio velox DSM 12556</name>
    <dbReference type="NCBI Taxonomy" id="926567"/>
    <lineage>
        <taxon>Bacteria</taxon>
        <taxon>Thermotogati</taxon>
        <taxon>Synergistota</taxon>
        <taxon>Synergistia</taxon>
        <taxon>Synergistales</taxon>
        <taxon>Synergistaceae</taxon>
        <taxon>Thermanaerovibrio</taxon>
    </lineage>
</organism>
<dbReference type="GO" id="GO:0005737">
    <property type="term" value="C:cytoplasm"/>
    <property type="evidence" value="ECO:0007669"/>
    <property type="project" value="UniProtKB-SubCell"/>
</dbReference>
<dbReference type="Pfam" id="PF01503">
    <property type="entry name" value="PRA-PH"/>
    <property type="match status" value="1"/>
</dbReference>
<dbReference type="InterPro" id="IPR021130">
    <property type="entry name" value="PRib-ATP_PPHydrolase-like"/>
</dbReference>
<feature type="domain" description="Phosphoribosyl-AMP cyclohydrolase" evidence="16">
    <location>
        <begin position="30"/>
        <end position="103"/>
    </location>
</feature>
<dbReference type="CDD" id="cd11534">
    <property type="entry name" value="NTP-PPase_HisIE_like"/>
    <property type="match status" value="1"/>
</dbReference>
<sequence>MSNYNANLKFDTRGLIPVAVQSAVNGRLLMLAYANQEALERTFETGEAWFYSRSRGELWHKGSTSGNVMKVLEVRGDCDGDAVLYLVEEAGPACHTGERSCFHRVLFGQGGEDCLFLHSLEEVIAARSAGEDERSYTKRLLREGPQRAAQKVGEEAVETAIALAVGDMEGAAEEAADLLYHLLAALKSREIPLNRVLKRLAERHRAPGKTAGADPN</sequence>
<dbReference type="SUPFAM" id="SSF141734">
    <property type="entry name" value="HisI-like"/>
    <property type="match status" value="1"/>
</dbReference>
<keyword evidence="18" id="KW-1185">Reference proteome</keyword>
<dbReference type="InterPro" id="IPR008179">
    <property type="entry name" value="HisE"/>
</dbReference>
<dbReference type="GO" id="GO:0000105">
    <property type="term" value="P:L-histidine biosynthetic process"/>
    <property type="evidence" value="ECO:0007669"/>
    <property type="project" value="UniProtKB-UniRule"/>
</dbReference>
<dbReference type="EMBL" id="CM001377">
    <property type="protein sequence ID" value="EHM10693.1"/>
    <property type="molecule type" value="Genomic_DNA"/>
</dbReference>
<dbReference type="HAMAP" id="MF_01019">
    <property type="entry name" value="HisIE"/>
    <property type="match status" value="1"/>
</dbReference>
<feature type="region of interest" description="Phosphoribosyl-AMP cyclohydrolase" evidence="15">
    <location>
        <begin position="1"/>
        <end position="116"/>
    </location>
</feature>
<evidence type="ECO:0000256" key="14">
    <source>
        <dbReference type="ARBA" id="ARBA00023268"/>
    </source>
</evidence>
<dbReference type="InterPro" id="IPR002496">
    <property type="entry name" value="PRib_AMP_CycHydrolase_dom"/>
</dbReference>
<dbReference type="GO" id="GO:0004636">
    <property type="term" value="F:phosphoribosyl-ATP diphosphatase activity"/>
    <property type="evidence" value="ECO:0007669"/>
    <property type="project" value="UniProtKB-UniRule"/>
</dbReference>
<evidence type="ECO:0000259" key="16">
    <source>
        <dbReference type="Pfam" id="PF01502"/>
    </source>
</evidence>
<evidence type="ECO:0000313" key="17">
    <source>
        <dbReference type="EMBL" id="EHM10693.1"/>
    </source>
</evidence>
<dbReference type="OrthoDB" id="9795769at2"/>
<evidence type="ECO:0000256" key="4">
    <source>
        <dbReference type="ARBA" id="ARBA00005169"/>
    </source>
</evidence>
<keyword evidence="13 15" id="KW-0368">Histidine biosynthesis</keyword>
<evidence type="ECO:0000256" key="12">
    <source>
        <dbReference type="ARBA" id="ARBA00022840"/>
    </source>
</evidence>
<evidence type="ECO:0000256" key="6">
    <source>
        <dbReference type="ARBA" id="ARBA00007731"/>
    </source>
</evidence>
<comment type="catalytic activity">
    <reaction evidence="1 15">
        <text>1-(5-phospho-beta-D-ribosyl)-5'-AMP + H2O = 1-(5-phospho-beta-D-ribosyl)-5-[(5-phospho-beta-D-ribosylamino)methylideneamino]imidazole-4-carboxamide</text>
        <dbReference type="Rhea" id="RHEA:20049"/>
        <dbReference type="ChEBI" id="CHEBI:15377"/>
        <dbReference type="ChEBI" id="CHEBI:58435"/>
        <dbReference type="ChEBI" id="CHEBI:59457"/>
        <dbReference type="EC" id="3.5.4.19"/>
    </reaction>
</comment>
<dbReference type="FunFam" id="3.10.20.810:FF:000001">
    <property type="entry name" value="Histidine biosynthesis bifunctional protein HisIE"/>
    <property type="match status" value="1"/>
</dbReference>
<dbReference type="EC" id="3.6.1.31" evidence="15"/>
<proteinExistence type="inferred from homology"/>
<dbReference type="InterPro" id="IPR026660">
    <property type="entry name" value="PRA-CH"/>
</dbReference>
<comment type="similarity">
    <text evidence="7 15">In the N-terminal section; belongs to the PRA-CH family.</text>
</comment>
<dbReference type="InterPro" id="IPR038019">
    <property type="entry name" value="PRib_AMP_CycHydrolase_sf"/>
</dbReference>
<dbReference type="HAMAP" id="MF_01020">
    <property type="entry name" value="HisE"/>
    <property type="match status" value="1"/>
</dbReference>
<evidence type="ECO:0000256" key="7">
    <source>
        <dbReference type="ARBA" id="ARBA00008299"/>
    </source>
</evidence>
<comment type="subcellular location">
    <subcellularLocation>
        <location evidence="3 15">Cytoplasm</location>
    </subcellularLocation>
</comment>
<evidence type="ECO:0000256" key="8">
    <source>
        <dbReference type="ARBA" id="ARBA00022490"/>
    </source>
</evidence>
<dbReference type="Proteomes" id="UP000005730">
    <property type="component" value="Chromosome"/>
</dbReference>
<protein>
    <recommendedName>
        <fullName evidence="15">Histidine biosynthesis bifunctional protein HisIE</fullName>
    </recommendedName>
    <domain>
        <recommendedName>
            <fullName evidence="15">Phosphoribosyl-AMP cyclohydrolase</fullName>
            <shortName evidence="15">PRA-CH</shortName>
            <ecNumber evidence="15">3.5.4.19</ecNumber>
        </recommendedName>
    </domain>
    <domain>
        <recommendedName>
            <fullName evidence="15">Phosphoribosyl-ATP pyrophosphatase</fullName>
            <shortName evidence="15">PRA-PH</shortName>
            <ecNumber evidence="15">3.6.1.31</ecNumber>
        </recommendedName>
    </domain>
</protein>
<dbReference type="GO" id="GO:0004635">
    <property type="term" value="F:phosphoribosyl-AMP cyclohydrolase activity"/>
    <property type="evidence" value="ECO:0007669"/>
    <property type="project" value="UniProtKB-UniRule"/>
</dbReference>
<dbReference type="SUPFAM" id="SSF101386">
    <property type="entry name" value="all-alpha NTP pyrophosphatases"/>
    <property type="match status" value="1"/>
</dbReference>
<dbReference type="HOGENOM" id="CLU_048577_3_1_0"/>
<dbReference type="RefSeq" id="WP_006584188.1">
    <property type="nucleotide sequence ID" value="NZ_CM001377.1"/>
</dbReference>
<keyword evidence="9 15" id="KW-0028">Amino-acid biosynthesis</keyword>
<comment type="pathway">
    <text evidence="4 15">Amino-acid biosynthesis; L-histidine biosynthesis; L-histidine from 5-phospho-alpha-D-ribose 1-diphosphate: step 3/9.</text>
</comment>
<name>H0UQ55_9BACT</name>
<dbReference type="STRING" id="926567.TheveDRAFT_1575"/>
<dbReference type="NCBIfam" id="NF000768">
    <property type="entry name" value="PRK00051.1"/>
    <property type="match status" value="1"/>
</dbReference>
<evidence type="ECO:0000256" key="3">
    <source>
        <dbReference type="ARBA" id="ARBA00004496"/>
    </source>
</evidence>
<keyword evidence="8 15" id="KW-0963">Cytoplasm</keyword>
<dbReference type="PANTHER" id="PTHR42945">
    <property type="entry name" value="HISTIDINE BIOSYNTHESIS BIFUNCTIONAL PROTEIN"/>
    <property type="match status" value="1"/>
</dbReference>
<evidence type="ECO:0000256" key="15">
    <source>
        <dbReference type="HAMAP-Rule" id="MF_01019"/>
    </source>
</evidence>
<keyword evidence="12 15" id="KW-0067">ATP-binding</keyword>
<comment type="similarity">
    <text evidence="6 15">In the C-terminal section; belongs to the PRA-PH family.</text>
</comment>
<dbReference type="NCBIfam" id="TIGR03188">
    <property type="entry name" value="histidine_hisI"/>
    <property type="match status" value="1"/>
</dbReference>
<evidence type="ECO:0000313" key="18">
    <source>
        <dbReference type="Proteomes" id="UP000005730"/>
    </source>
</evidence>
<keyword evidence="11 15" id="KW-0378">Hydrolase</keyword>
<keyword evidence="10 15" id="KW-0547">Nucleotide-binding</keyword>
<evidence type="ECO:0000256" key="5">
    <source>
        <dbReference type="ARBA" id="ARBA00005204"/>
    </source>
</evidence>
<evidence type="ECO:0000256" key="2">
    <source>
        <dbReference type="ARBA" id="ARBA00001460"/>
    </source>
</evidence>
<keyword evidence="14 15" id="KW-0511">Multifunctional enzyme</keyword>
<evidence type="ECO:0000256" key="1">
    <source>
        <dbReference type="ARBA" id="ARBA00000024"/>
    </source>
</evidence>
<evidence type="ECO:0000256" key="13">
    <source>
        <dbReference type="ARBA" id="ARBA00023102"/>
    </source>
</evidence>
<dbReference type="InterPro" id="IPR023019">
    <property type="entry name" value="His_synth_HisIE"/>
</dbReference>
<dbReference type="Gene3D" id="1.10.287.1080">
    <property type="entry name" value="MazG-like"/>
    <property type="match status" value="1"/>
</dbReference>
<dbReference type="AlphaFoldDB" id="H0UQ55"/>
<accession>H0UQ55</accession>
<dbReference type="EC" id="3.5.4.19" evidence="15"/>
<comment type="pathway">
    <text evidence="5 15">Amino-acid biosynthesis; L-histidine biosynthesis; L-histidine from 5-phospho-alpha-D-ribose 1-diphosphate: step 2/9.</text>
</comment>
<dbReference type="Gene3D" id="3.10.20.810">
    <property type="entry name" value="Phosphoribosyl-AMP cyclohydrolase"/>
    <property type="match status" value="1"/>
</dbReference>
<dbReference type="PANTHER" id="PTHR42945:SF1">
    <property type="entry name" value="HISTIDINE BIOSYNTHESIS BIFUNCTIONAL PROTEIN HIS7"/>
    <property type="match status" value="1"/>
</dbReference>
<dbReference type="Pfam" id="PF01502">
    <property type="entry name" value="PRA-CH"/>
    <property type="match status" value="1"/>
</dbReference>